<evidence type="ECO:0000256" key="1">
    <source>
        <dbReference type="ARBA" id="ARBA00022515"/>
    </source>
</evidence>
<comment type="similarity">
    <text evidence="4">Belongs to the PriB family.</text>
</comment>
<dbReference type="InterPro" id="IPR000424">
    <property type="entry name" value="Primosome_PriB/ssb"/>
</dbReference>
<reference evidence="5" key="1">
    <citation type="submission" date="2022-11" db="EMBL/GenBank/DDBJ databases">
        <title>Robbsia betulipollinis sp. nov., isolated from pollen of birch (Betula pendula).</title>
        <authorList>
            <person name="Shi H."/>
            <person name="Ambika Manirajan B."/>
            <person name="Ratering S."/>
            <person name="Geissler-Plaum R."/>
            <person name="Schnell S."/>
        </authorList>
    </citation>
    <scope>NUCLEOTIDE SEQUENCE</scope>
    <source>
        <strain evidence="5">Bb-Pol-6</strain>
    </source>
</reference>
<comment type="function">
    <text evidence="4">Involved in the restart of stalled replication forks, which reloads the replicative helicase on sites other than the origin of replication; the PriA-PriB pathway is the major replication restart pathway. During primosome assembly it facilitates complex formation between PriA and DnaT on DNA; stabilizes PriA on DNA. Stimulates the DNA unwinding activity of PriA helicase.</text>
</comment>
<sequence length="99" mass="10868">MNRLELDAAVVEREILRYTPAGIPMLGVLLQHASSVTEAGLARQVEMTLPALAAGTLTDALQRLELGKTVRFGGFLALRRRNARTLVFHITELQDIGKD</sequence>
<dbReference type="NCBIfam" id="TIGR04418">
    <property type="entry name" value="PriB_gamma"/>
    <property type="match status" value="1"/>
</dbReference>
<dbReference type="Pfam" id="PF22657">
    <property type="entry name" value="SSB_1"/>
    <property type="match status" value="1"/>
</dbReference>
<dbReference type="EMBL" id="JAPMXC010000001">
    <property type="protein sequence ID" value="MCY0386363.1"/>
    <property type="molecule type" value="Genomic_DNA"/>
</dbReference>
<gene>
    <name evidence="4 5" type="primary">priB</name>
    <name evidence="5" type="ORF">OVY01_03700</name>
</gene>
<dbReference type="SUPFAM" id="SSF50249">
    <property type="entry name" value="Nucleic acid-binding proteins"/>
    <property type="match status" value="1"/>
</dbReference>
<name>A0ABT3ZIL4_9BURK</name>
<keyword evidence="1 4" id="KW-0639">Primosome</keyword>
<dbReference type="PIRSF" id="PIRSF003135">
    <property type="entry name" value="Primosomal_n"/>
    <property type="match status" value="1"/>
</dbReference>
<dbReference type="RefSeq" id="WP_267845739.1">
    <property type="nucleotide sequence ID" value="NZ_JAPMXC010000001.1"/>
</dbReference>
<dbReference type="HAMAP" id="MF_00720">
    <property type="entry name" value="PriB"/>
    <property type="match status" value="1"/>
</dbReference>
<dbReference type="Gene3D" id="2.40.50.140">
    <property type="entry name" value="Nucleic acid-binding proteins"/>
    <property type="match status" value="1"/>
</dbReference>
<dbReference type="Proteomes" id="UP001082899">
    <property type="component" value="Unassembled WGS sequence"/>
</dbReference>
<keyword evidence="3 4" id="KW-0238">DNA-binding</keyword>
<dbReference type="InterPro" id="IPR023646">
    <property type="entry name" value="Prisomal_replication_PriB"/>
</dbReference>
<accession>A0ABT3ZIL4</accession>
<dbReference type="PROSITE" id="PS50935">
    <property type="entry name" value="SSB"/>
    <property type="match status" value="1"/>
</dbReference>
<comment type="subunit">
    <text evidence="4">Homodimer. Interacts with PriA and DnaT. Component of the replication restart primosome. Primosome assembly occurs via a 'hand-off' mechanism. PriA binds to replication forks, subsequently PriB then DnaT bind; DnaT then displaces ssDNA to generate the helicase loading substrate.</text>
</comment>
<evidence type="ECO:0000313" key="5">
    <source>
        <dbReference type="EMBL" id="MCY0386363.1"/>
    </source>
</evidence>
<evidence type="ECO:0000256" key="3">
    <source>
        <dbReference type="ARBA" id="ARBA00023125"/>
    </source>
</evidence>
<protein>
    <recommendedName>
        <fullName evidence="4">Replication restart protein PriB</fullName>
    </recommendedName>
</protein>
<evidence type="ECO:0000313" key="6">
    <source>
        <dbReference type="Proteomes" id="UP001082899"/>
    </source>
</evidence>
<comment type="caution">
    <text evidence="5">The sequence shown here is derived from an EMBL/GenBank/DDBJ whole genome shotgun (WGS) entry which is preliminary data.</text>
</comment>
<keyword evidence="6" id="KW-1185">Reference proteome</keyword>
<evidence type="ECO:0000256" key="2">
    <source>
        <dbReference type="ARBA" id="ARBA00022705"/>
    </source>
</evidence>
<dbReference type="InterPro" id="IPR012340">
    <property type="entry name" value="NA-bd_OB-fold"/>
</dbReference>
<evidence type="ECO:0000256" key="4">
    <source>
        <dbReference type="HAMAP-Rule" id="MF_00720"/>
    </source>
</evidence>
<keyword evidence="2 4" id="KW-0235">DNA replication</keyword>
<organism evidence="5 6">
    <name type="scientific">Robbsia betulipollinis</name>
    <dbReference type="NCBI Taxonomy" id="2981849"/>
    <lineage>
        <taxon>Bacteria</taxon>
        <taxon>Pseudomonadati</taxon>
        <taxon>Pseudomonadota</taxon>
        <taxon>Betaproteobacteria</taxon>
        <taxon>Burkholderiales</taxon>
        <taxon>Burkholderiaceae</taxon>
        <taxon>Robbsia</taxon>
    </lineage>
</organism>
<proteinExistence type="inferred from homology"/>